<evidence type="ECO:0000256" key="2">
    <source>
        <dbReference type="ARBA" id="ARBA00006027"/>
    </source>
</evidence>
<feature type="domain" description="Pectinesterase catalytic" evidence="8">
    <location>
        <begin position="249"/>
        <end position="338"/>
    </location>
</feature>
<organism evidence="10 11">
    <name type="scientific">Rehmannia glutinosa</name>
    <name type="common">Chinese foxglove</name>
    <dbReference type="NCBI Taxonomy" id="99300"/>
    <lineage>
        <taxon>Eukaryota</taxon>
        <taxon>Viridiplantae</taxon>
        <taxon>Streptophyta</taxon>
        <taxon>Embryophyta</taxon>
        <taxon>Tracheophyta</taxon>
        <taxon>Spermatophyta</taxon>
        <taxon>Magnoliopsida</taxon>
        <taxon>eudicotyledons</taxon>
        <taxon>Gunneridae</taxon>
        <taxon>Pentapetalae</taxon>
        <taxon>asterids</taxon>
        <taxon>lamiids</taxon>
        <taxon>Lamiales</taxon>
        <taxon>Orobanchaceae</taxon>
        <taxon>Rehmannieae</taxon>
        <taxon>Rehmannia</taxon>
    </lineage>
</organism>
<dbReference type="InterPro" id="IPR000070">
    <property type="entry name" value="Pectinesterase_cat"/>
</dbReference>
<feature type="domain" description="Pectinesterase catalytic" evidence="8">
    <location>
        <begin position="101"/>
        <end position="244"/>
    </location>
</feature>
<dbReference type="Proteomes" id="UP001318860">
    <property type="component" value="Unassembled WGS sequence"/>
</dbReference>
<dbReference type="SUPFAM" id="SSF51126">
    <property type="entry name" value="Pectin lyase-like"/>
    <property type="match status" value="1"/>
</dbReference>
<keyword evidence="5" id="KW-0063">Aspartyl esterase</keyword>
<evidence type="ECO:0000259" key="8">
    <source>
        <dbReference type="Pfam" id="PF01095"/>
    </source>
</evidence>
<keyword evidence="6" id="KW-0961">Cell wall biogenesis/degradation</keyword>
<dbReference type="PANTHER" id="PTHR31707">
    <property type="entry name" value="PECTINESTERASE"/>
    <property type="match status" value="1"/>
</dbReference>
<keyword evidence="4" id="KW-0378">Hydrolase</keyword>
<dbReference type="EMBL" id="JABTTQ020000010">
    <property type="protein sequence ID" value="KAK6147537.1"/>
    <property type="molecule type" value="Genomic_DNA"/>
</dbReference>
<sequence>MSISSLQPENINNFSEYFVSDVRTWLSTVITDQQTCLDGLTEFENISLSIQEEINTSMQNATIFTSNSLAIISNGFAIIRGFQIPVNRKLVEAEEVNLRPNLTVAKDGSGDYRTINEAVQAMPKRSKERFFIYVKKGEYKEQVVVHSDCWNLMIYGDGMKKTVVSGSLNYADGVATYDSGTFIAEGRGFIAKDMGFKNTAGPAKLQAVALRSSSDESIFYRCHIDAYQDTLYAHTNRQFYRECDNSIRNLTAKTFLGRPWNNYSTTVVMETYIQGIVDPMGWTPWEPDSEAPDTIFYAEYMNTGPGSVLNQRVMWPGYRPNITEEEAEKFYVEPFIQEANG</sequence>
<reference evidence="10 11" key="1">
    <citation type="journal article" date="2021" name="Comput. Struct. Biotechnol. J.">
        <title>De novo genome assembly of the potent medicinal plant Rehmannia glutinosa using nanopore technology.</title>
        <authorList>
            <person name="Ma L."/>
            <person name="Dong C."/>
            <person name="Song C."/>
            <person name="Wang X."/>
            <person name="Zheng X."/>
            <person name="Niu Y."/>
            <person name="Chen S."/>
            <person name="Feng W."/>
        </authorList>
    </citation>
    <scope>NUCLEOTIDE SEQUENCE [LARGE SCALE GENOMIC DNA]</scope>
    <source>
        <strain evidence="10">DH-2019</strain>
    </source>
</reference>
<comment type="caution">
    <text evidence="10">The sequence shown here is derived from an EMBL/GenBank/DDBJ whole genome shotgun (WGS) entry which is preliminary data.</text>
</comment>
<feature type="domain" description="Pectinesterase inhibitor" evidence="9">
    <location>
        <begin position="13"/>
        <end position="71"/>
    </location>
</feature>
<dbReference type="Pfam" id="PF01095">
    <property type="entry name" value="Pectinesterase"/>
    <property type="match status" value="2"/>
</dbReference>
<evidence type="ECO:0000256" key="7">
    <source>
        <dbReference type="ARBA" id="ARBA00047928"/>
    </source>
</evidence>
<proteinExistence type="inferred from homology"/>
<evidence type="ECO:0000256" key="1">
    <source>
        <dbReference type="ARBA" id="ARBA00005184"/>
    </source>
</evidence>
<dbReference type="InterPro" id="IPR011050">
    <property type="entry name" value="Pectin_lyase_fold/virulence"/>
</dbReference>
<evidence type="ECO:0000256" key="5">
    <source>
        <dbReference type="ARBA" id="ARBA00023085"/>
    </source>
</evidence>
<evidence type="ECO:0000256" key="6">
    <source>
        <dbReference type="ARBA" id="ARBA00023316"/>
    </source>
</evidence>
<gene>
    <name evidence="10" type="ORF">DH2020_018449</name>
</gene>
<evidence type="ECO:0000313" key="10">
    <source>
        <dbReference type="EMBL" id="KAK6147537.1"/>
    </source>
</evidence>
<evidence type="ECO:0000259" key="9">
    <source>
        <dbReference type="Pfam" id="PF04043"/>
    </source>
</evidence>
<comment type="similarity">
    <text evidence="2">In the N-terminal section; belongs to the PMEI family.</text>
</comment>
<protein>
    <recommendedName>
        <fullName evidence="12">Pectinesterase</fullName>
    </recommendedName>
</protein>
<comment type="similarity">
    <text evidence="3">In the C-terminal section; belongs to the pectinesterase family.</text>
</comment>
<dbReference type="Gene3D" id="1.20.140.40">
    <property type="entry name" value="Invertase/pectin methylesterase inhibitor family protein"/>
    <property type="match status" value="1"/>
</dbReference>
<dbReference type="SUPFAM" id="SSF101148">
    <property type="entry name" value="Plant invertase/pectin methylesterase inhibitor"/>
    <property type="match status" value="1"/>
</dbReference>
<dbReference type="Pfam" id="PF04043">
    <property type="entry name" value="PMEI"/>
    <property type="match status" value="1"/>
</dbReference>
<dbReference type="Gene3D" id="2.160.20.10">
    <property type="entry name" value="Single-stranded right-handed beta-helix, Pectin lyase-like"/>
    <property type="match status" value="2"/>
</dbReference>
<dbReference type="InterPro" id="IPR035513">
    <property type="entry name" value="Invertase/methylesterase_inhib"/>
</dbReference>
<accession>A0ABR0WMI3</accession>
<dbReference type="CDD" id="cd15798">
    <property type="entry name" value="PMEI-like_3"/>
    <property type="match status" value="1"/>
</dbReference>
<comment type="catalytic activity">
    <reaction evidence="7">
        <text>[(1-&gt;4)-alpha-D-galacturonosyl methyl ester](n) + n H2O = [(1-&gt;4)-alpha-D-galacturonosyl](n) + n methanol + n H(+)</text>
        <dbReference type="Rhea" id="RHEA:22380"/>
        <dbReference type="Rhea" id="RHEA-COMP:14570"/>
        <dbReference type="Rhea" id="RHEA-COMP:14573"/>
        <dbReference type="ChEBI" id="CHEBI:15377"/>
        <dbReference type="ChEBI" id="CHEBI:15378"/>
        <dbReference type="ChEBI" id="CHEBI:17790"/>
        <dbReference type="ChEBI" id="CHEBI:140522"/>
        <dbReference type="ChEBI" id="CHEBI:140523"/>
        <dbReference type="EC" id="3.1.1.11"/>
    </reaction>
</comment>
<dbReference type="InterPro" id="IPR012334">
    <property type="entry name" value="Pectin_lyas_fold"/>
</dbReference>
<evidence type="ECO:0000256" key="3">
    <source>
        <dbReference type="ARBA" id="ARBA00007786"/>
    </source>
</evidence>
<name>A0ABR0WMI3_REHGL</name>
<keyword evidence="11" id="KW-1185">Reference proteome</keyword>
<comment type="pathway">
    <text evidence="1">Glycan metabolism; pectin degradation; 2-dehydro-3-deoxy-D-gluconate from pectin: step 1/5.</text>
</comment>
<evidence type="ECO:0000313" key="11">
    <source>
        <dbReference type="Proteomes" id="UP001318860"/>
    </source>
</evidence>
<dbReference type="InterPro" id="IPR006501">
    <property type="entry name" value="Pectinesterase_inhib_dom"/>
</dbReference>
<evidence type="ECO:0000256" key="4">
    <source>
        <dbReference type="ARBA" id="ARBA00022801"/>
    </source>
</evidence>
<evidence type="ECO:0008006" key="12">
    <source>
        <dbReference type="Google" id="ProtNLM"/>
    </source>
</evidence>